<dbReference type="PANTHER" id="PTHR46791:SF13">
    <property type="entry name" value="CLR5 DOMAIN-CONTAINING PROTEIN"/>
    <property type="match status" value="1"/>
</dbReference>
<organism evidence="1 2">
    <name type="scientific">Geodia barretti</name>
    <name type="common">Barrett's horny sponge</name>
    <dbReference type="NCBI Taxonomy" id="519541"/>
    <lineage>
        <taxon>Eukaryota</taxon>
        <taxon>Metazoa</taxon>
        <taxon>Porifera</taxon>
        <taxon>Demospongiae</taxon>
        <taxon>Heteroscleromorpha</taxon>
        <taxon>Tetractinellida</taxon>
        <taxon>Astrophorina</taxon>
        <taxon>Geodiidae</taxon>
        <taxon>Geodia</taxon>
    </lineage>
</organism>
<evidence type="ECO:0000313" key="2">
    <source>
        <dbReference type="Proteomes" id="UP001174909"/>
    </source>
</evidence>
<dbReference type="AlphaFoldDB" id="A0AA35SGK4"/>
<dbReference type="EMBL" id="CASHTH010002428">
    <property type="protein sequence ID" value="CAI8029705.1"/>
    <property type="molecule type" value="Genomic_DNA"/>
</dbReference>
<gene>
    <name evidence="1" type="ORF">GBAR_LOCUS16849</name>
</gene>
<dbReference type="Proteomes" id="UP001174909">
    <property type="component" value="Unassembled WGS sequence"/>
</dbReference>
<keyword evidence="2" id="KW-1185">Reference proteome</keyword>
<accession>A0AA35SGK4</accession>
<evidence type="ECO:0000313" key="1">
    <source>
        <dbReference type="EMBL" id="CAI8029705.1"/>
    </source>
</evidence>
<proteinExistence type="predicted"/>
<name>A0AA35SGK4_GEOBA</name>
<dbReference type="PANTHER" id="PTHR46791">
    <property type="entry name" value="EXPRESSED PROTEIN"/>
    <property type="match status" value="1"/>
</dbReference>
<reference evidence="1" key="1">
    <citation type="submission" date="2023-03" db="EMBL/GenBank/DDBJ databases">
        <authorList>
            <person name="Steffen K."/>
            <person name="Cardenas P."/>
        </authorList>
    </citation>
    <scope>NUCLEOTIDE SEQUENCE</scope>
</reference>
<protein>
    <submittedName>
        <fullName evidence="1">Uncharacterized protein</fullName>
    </submittedName>
</protein>
<sequence length="137" mass="15971">MATIVGPFSSPNSRDNLIKWVRISLRQQERVTKIEPTSTGVKPSANSISRVVSFVLDELQTSGSLLGYRMMWKRLQLKHKIPVPRNLVSHVLSQLDPEGCLQRWCKKLRRRKYYNRVNQDNNTFFSLQRLKCFVVLP</sequence>
<comment type="caution">
    <text evidence="1">The sequence shown here is derived from an EMBL/GenBank/DDBJ whole genome shotgun (WGS) entry which is preliminary data.</text>
</comment>